<dbReference type="EMBL" id="OX459947">
    <property type="protein sequence ID" value="CAI9154883.1"/>
    <property type="molecule type" value="Genomic_DNA"/>
</dbReference>
<evidence type="ECO:0000313" key="2">
    <source>
        <dbReference type="EMBL" id="CAI9154883.1"/>
    </source>
</evidence>
<name>A0ABN8XZV1_RANTA</name>
<evidence type="ECO:0000313" key="3">
    <source>
        <dbReference type="Proteomes" id="UP001176941"/>
    </source>
</evidence>
<organism evidence="2 3">
    <name type="scientific">Rangifer tarandus platyrhynchus</name>
    <name type="common">Svalbard reindeer</name>
    <dbReference type="NCBI Taxonomy" id="3082113"/>
    <lineage>
        <taxon>Eukaryota</taxon>
        <taxon>Metazoa</taxon>
        <taxon>Chordata</taxon>
        <taxon>Craniata</taxon>
        <taxon>Vertebrata</taxon>
        <taxon>Euteleostomi</taxon>
        <taxon>Mammalia</taxon>
        <taxon>Eutheria</taxon>
        <taxon>Laurasiatheria</taxon>
        <taxon>Artiodactyla</taxon>
        <taxon>Ruminantia</taxon>
        <taxon>Pecora</taxon>
        <taxon>Cervidae</taxon>
        <taxon>Odocoileinae</taxon>
        <taxon>Rangifer</taxon>
    </lineage>
</organism>
<reference evidence="2" key="1">
    <citation type="submission" date="2023-04" db="EMBL/GenBank/DDBJ databases">
        <authorList>
            <consortium name="ELIXIR-Norway"/>
        </authorList>
    </citation>
    <scope>NUCLEOTIDE SEQUENCE [LARGE SCALE GENOMIC DNA]</scope>
</reference>
<accession>A0ABN8XZV1</accession>
<keyword evidence="3" id="KW-1185">Reference proteome</keyword>
<feature type="region of interest" description="Disordered" evidence="1">
    <location>
        <begin position="47"/>
        <end position="73"/>
    </location>
</feature>
<proteinExistence type="predicted"/>
<gene>
    <name evidence="2" type="ORF">MRATA1EN1_LOCUS3845</name>
</gene>
<protein>
    <submittedName>
        <fullName evidence="2">Uncharacterized protein</fullName>
    </submittedName>
</protein>
<evidence type="ECO:0000256" key="1">
    <source>
        <dbReference type="SAM" id="MobiDB-lite"/>
    </source>
</evidence>
<dbReference type="Proteomes" id="UP001176941">
    <property type="component" value="Chromosome 11"/>
</dbReference>
<sequence length="73" mass="7919">MRTSPGGAGAEDCILATLEKRPGATRTEKQLEKRSAIVNSWVGVTAKRGSHPHTHREEGASDLRCQFPPYTGD</sequence>